<dbReference type="Gene3D" id="3.40.50.720">
    <property type="entry name" value="NAD(P)-binding Rossmann-like Domain"/>
    <property type="match status" value="1"/>
</dbReference>
<evidence type="ECO:0000313" key="3">
    <source>
        <dbReference type="EMBL" id="SMG56898.1"/>
    </source>
</evidence>
<feature type="domain" description="Enoyl reductase (ER)" evidence="2">
    <location>
        <begin position="60"/>
        <end position="373"/>
    </location>
</feature>
<dbReference type="SMART" id="SM00829">
    <property type="entry name" value="PKS_ER"/>
    <property type="match status" value="1"/>
</dbReference>
<sequence>MESPVALGQDRPRWIHRFALDSAPVTEADPIVTVPRDVQYRANGTTERIIVDAIVMQEFGGPDVLRWQSVPDPTAERGWATVELKAAALNWHDVLVRQGKYSSPLPHILGADGAGIRTDTGEEVLVLPSLWWGDREAAPGAQWEILGDHQRGTYAELVRVPKDCVAPKPRGLTWEQAAALPLVGLTTYRALFTRGRLRAGENLLVLGAGGGVATMAVMLAAAVGARVTVTSSSTSKIEQARELGATNGVLYTDPAWPDAARRLSPHGQGFDLVLDSVGTWEQSVTALRPGGRLVVLGASRSERTTLDVRPFYFGQYELIGTTMGSPHDFAGLLRLLDAETVPPLPISAVFPLAEAAAAHKYLEQGSGFGKIVLSHS</sequence>
<gene>
    <name evidence="3" type="ORF">SAMN02745947_04938</name>
</gene>
<dbReference type="SUPFAM" id="SSF51735">
    <property type="entry name" value="NAD(P)-binding Rossmann-fold domains"/>
    <property type="match status" value="1"/>
</dbReference>
<dbReference type="Pfam" id="PF00107">
    <property type="entry name" value="ADH_zinc_N"/>
    <property type="match status" value="1"/>
</dbReference>
<dbReference type="InterPro" id="IPR020843">
    <property type="entry name" value="ER"/>
</dbReference>
<dbReference type="InterPro" id="IPR013149">
    <property type="entry name" value="ADH-like_C"/>
</dbReference>
<dbReference type="InterPro" id="IPR052711">
    <property type="entry name" value="Zinc_ADH-like"/>
</dbReference>
<dbReference type="PANTHER" id="PTHR45033">
    <property type="match status" value="1"/>
</dbReference>
<keyword evidence="1" id="KW-0472">Membrane</keyword>
<evidence type="ECO:0000313" key="4">
    <source>
        <dbReference type="Proteomes" id="UP000193566"/>
    </source>
</evidence>
<keyword evidence="1" id="KW-0812">Transmembrane</keyword>
<dbReference type="PANTHER" id="PTHR45033:SF3">
    <property type="entry name" value="DEHYDROGENASE, PUTATIVE (AFU_ORTHOLOGUE AFUA_2G13270)-RELATED"/>
    <property type="match status" value="1"/>
</dbReference>
<dbReference type="InterPro" id="IPR013154">
    <property type="entry name" value="ADH-like_N"/>
</dbReference>
<accession>A0ABY1MHL7</accession>
<name>A0ABY1MHL7_RHORH</name>
<dbReference type="Gene3D" id="3.90.180.10">
    <property type="entry name" value="Medium-chain alcohol dehydrogenases, catalytic domain"/>
    <property type="match status" value="1"/>
</dbReference>
<dbReference type="SUPFAM" id="SSF50129">
    <property type="entry name" value="GroES-like"/>
    <property type="match status" value="1"/>
</dbReference>
<dbReference type="InterPro" id="IPR011032">
    <property type="entry name" value="GroES-like_sf"/>
</dbReference>
<protein>
    <submittedName>
        <fullName evidence="3">NADPH:quinone reductase</fullName>
    </submittedName>
</protein>
<dbReference type="InterPro" id="IPR036291">
    <property type="entry name" value="NAD(P)-bd_dom_sf"/>
</dbReference>
<proteinExistence type="predicted"/>
<reference evidence="3 4" key="1">
    <citation type="submission" date="2017-04" db="EMBL/GenBank/DDBJ databases">
        <authorList>
            <person name="Varghese N."/>
            <person name="Submissions S."/>
        </authorList>
    </citation>
    <scope>NUCLEOTIDE SEQUENCE [LARGE SCALE GENOMIC DNA]</scope>
    <source>
        <strain evidence="3 4">J3</strain>
    </source>
</reference>
<keyword evidence="1" id="KW-1133">Transmembrane helix</keyword>
<dbReference type="Proteomes" id="UP000193566">
    <property type="component" value="Unassembled WGS sequence"/>
</dbReference>
<dbReference type="Pfam" id="PF08240">
    <property type="entry name" value="ADH_N"/>
    <property type="match status" value="1"/>
</dbReference>
<comment type="caution">
    <text evidence="3">The sequence shown here is derived from an EMBL/GenBank/DDBJ whole genome shotgun (WGS) entry which is preliminary data.</text>
</comment>
<feature type="transmembrane region" description="Helical" evidence="1">
    <location>
        <begin position="203"/>
        <end position="225"/>
    </location>
</feature>
<evidence type="ECO:0000256" key="1">
    <source>
        <dbReference type="SAM" id="Phobius"/>
    </source>
</evidence>
<organism evidence="3 4">
    <name type="scientific">Rhodococcus rhodochrous J3</name>
    <dbReference type="NCBI Taxonomy" id="903528"/>
    <lineage>
        <taxon>Bacteria</taxon>
        <taxon>Bacillati</taxon>
        <taxon>Actinomycetota</taxon>
        <taxon>Actinomycetes</taxon>
        <taxon>Mycobacteriales</taxon>
        <taxon>Nocardiaceae</taxon>
        <taxon>Rhodococcus</taxon>
    </lineage>
</organism>
<keyword evidence="4" id="KW-1185">Reference proteome</keyword>
<evidence type="ECO:0000259" key="2">
    <source>
        <dbReference type="SMART" id="SM00829"/>
    </source>
</evidence>
<dbReference type="EMBL" id="FXAV01000022">
    <property type="protein sequence ID" value="SMG56898.1"/>
    <property type="molecule type" value="Genomic_DNA"/>
</dbReference>